<keyword evidence="6 9" id="KW-1133">Transmembrane helix</keyword>
<organism evidence="11 12">
    <name type="scientific">Thalassospira alkalitolerans</name>
    <dbReference type="NCBI Taxonomy" id="1293890"/>
    <lineage>
        <taxon>Bacteria</taxon>
        <taxon>Pseudomonadati</taxon>
        <taxon>Pseudomonadota</taxon>
        <taxon>Alphaproteobacteria</taxon>
        <taxon>Rhodospirillales</taxon>
        <taxon>Thalassospiraceae</taxon>
        <taxon>Thalassospira</taxon>
    </lineage>
</organism>
<dbReference type="PANTHER" id="PTHR35011:SF10">
    <property type="entry name" value="TRAP TRANSPORTER SMALL PERMEASE PROTEIN"/>
    <property type="match status" value="1"/>
</dbReference>
<gene>
    <name evidence="11" type="ORF">TALK_10510</name>
</gene>
<dbReference type="AlphaFoldDB" id="A0A1Y2LBG2"/>
<dbReference type="RefSeq" id="WP_211274802.1">
    <property type="nucleotide sequence ID" value="NZ_JBLXAE010000022.1"/>
</dbReference>
<dbReference type="GO" id="GO:0015740">
    <property type="term" value="P:C4-dicarboxylate transport"/>
    <property type="evidence" value="ECO:0007669"/>
    <property type="project" value="TreeGrafter"/>
</dbReference>
<dbReference type="STRING" id="1293890.TALK_10510"/>
<feature type="transmembrane region" description="Helical" evidence="9">
    <location>
        <begin position="72"/>
        <end position="96"/>
    </location>
</feature>
<evidence type="ECO:0000256" key="4">
    <source>
        <dbReference type="ARBA" id="ARBA00022519"/>
    </source>
</evidence>
<feature type="transmembrane region" description="Helical" evidence="9">
    <location>
        <begin position="196"/>
        <end position="215"/>
    </location>
</feature>
<dbReference type="InterPro" id="IPR055348">
    <property type="entry name" value="DctQ"/>
</dbReference>
<dbReference type="EMBL" id="JFKB01000006">
    <property type="protein sequence ID" value="OSQ48020.1"/>
    <property type="molecule type" value="Genomic_DNA"/>
</dbReference>
<keyword evidence="5 9" id="KW-0812">Transmembrane</keyword>
<dbReference type="GO" id="GO:0005886">
    <property type="term" value="C:plasma membrane"/>
    <property type="evidence" value="ECO:0007669"/>
    <property type="project" value="UniProtKB-SubCell"/>
</dbReference>
<keyword evidence="7 9" id="KW-0472">Membrane</keyword>
<keyword evidence="12" id="KW-1185">Reference proteome</keyword>
<dbReference type="PANTHER" id="PTHR35011">
    <property type="entry name" value="2,3-DIKETO-L-GULONATE TRAP TRANSPORTER SMALL PERMEASE PROTEIN YIAM"/>
    <property type="match status" value="1"/>
</dbReference>
<accession>A0A1Y2LBG2</accession>
<keyword evidence="2 9" id="KW-0813">Transport</keyword>
<dbReference type="InterPro" id="IPR007387">
    <property type="entry name" value="TRAP_DctQ"/>
</dbReference>
<dbReference type="Proteomes" id="UP000193396">
    <property type="component" value="Unassembled WGS sequence"/>
</dbReference>
<sequence>MSNAIPHSSLPIDLPDEIRQSAKALKSAAANFPPPPDVEPIADNGTAKTKQPVPPKGAVSSFIATVHFLSKICGVVAASMFAIAMFIICQLVFMRYVLNASTTWQTEAVIYLMIGATLVGLPYVQMIRGHVNVDLLPLYLRRGPRKVLAIITLLCGIGISALFGYYGLELVIEAFEGGWLSETIWAVPLWKPFSSLPIGFGLLFLQFCADLLGLLTQRTTPFDISEDTF</sequence>
<evidence type="ECO:0000256" key="5">
    <source>
        <dbReference type="ARBA" id="ARBA00022692"/>
    </source>
</evidence>
<keyword evidence="4 9" id="KW-0997">Cell inner membrane</keyword>
<protein>
    <recommendedName>
        <fullName evidence="9">TRAP transporter small permease protein</fullName>
    </recommendedName>
</protein>
<evidence type="ECO:0000256" key="2">
    <source>
        <dbReference type="ARBA" id="ARBA00022448"/>
    </source>
</evidence>
<evidence type="ECO:0000313" key="12">
    <source>
        <dbReference type="Proteomes" id="UP000193396"/>
    </source>
</evidence>
<evidence type="ECO:0000256" key="7">
    <source>
        <dbReference type="ARBA" id="ARBA00023136"/>
    </source>
</evidence>
<evidence type="ECO:0000256" key="9">
    <source>
        <dbReference type="RuleBase" id="RU369079"/>
    </source>
</evidence>
<name>A0A1Y2LBG2_9PROT</name>
<comment type="subcellular location">
    <subcellularLocation>
        <location evidence="1 9">Cell inner membrane</location>
        <topology evidence="1 9">Multi-pass membrane protein</topology>
    </subcellularLocation>
</comment>
<evidence type="ECO:0000313" key="11">
    <source>
        <dbReference type="EMBL" id="OSQ48020.1"/>
    </source>
</evidence>
<evidence type="ECO:0000256" key="8">
    <source>
        <dbReference type="ARBA" id="ARBA00038436"/>
    </source>
</evidence>
<dbReference type="Pfam" id="PF04290">
    <property type="entry name" value="DctQ"/>
    <property type="match status" value="1"/>
</dbReference>
<feature type="domain" description="Tripartite ATP-independent periplasmic transporters DctQ component" evidence="10">
    <location>
        <begin position="85"/>
        <end position="215"/>
    </location>
</feature>
<comment type="function">
    <text evidence="9">Part of the tripartite ATP-independent periplasmic (TRAP) transport system.</text>
</comment>
<dbReference type="GO" id="GO:0022857">
    <property type="term" value="F:transmembrane transporter activity"/>
    <property type="evidence" value="ECO:0007669"/>
    <property type="project" value="UniProtKB-UniRule"/>
</dbReference>
<evidence type="ECO:0000259" key="10">
    <source>
        <dbReference type="Pfam" id="PF04290"/>
    </source>
</evidence>
<proteinExistence type="inferred from homology"/>
<evidence type="ECO:0000256" key="6">
    <source>
        <dbReference type="ARBA" id="ARBA00022989"/>
    </source>
</evidence>
<evidence type="ECO:0000256" key="3">
    <source>
        <dbReference type="ARBA" id="ARBA00022475"/>
    </source>
</evidence>
<comment type="caution">
    <text evidence="11">The sequence shown here is derived from an EMBL/GenBank/DDBJ whole genome shotgun (WGS) entry which is preliminary data.</text>
</comment>
<feature type="transmembrane region" description="Helical" evidence="9">
    <location>
        <begin position="147"/>
        <end position="168"/>
    </location>
</feature>
<reference evidence="11 12" key="1">
    <citation type="submission" date="2014-03" db="EMBL/GenBank/DDBJ databases">
        <title>The draft genome sequence of Thalassospira alkalitolerans JCM 18968.</title>
        <authorList>
            <person name="Lai Q."/>
            <person name="Shao Z."/>
        </authorList>
    </citation>
    <scope>NUCLEOTIDE SEQUENCE [LARGE SCALE GENOMIC DNA]</scope>
    <source>
        <strain evidence="11 12">JCM 18968</strain>
    </source>
</reference>
<feature type="transmembrane region" description="Helical" evidence="9">
    <location>
        <begin position="108"/>
        <end position="126"/>
    </location>
</feature>
<comment type="similarity">
    <text evidence="8 9">Belongs to the TRAP transporter small permease family.</text>
</comment>
<evidence type="ECO:0000256" key="1">
    <source>
        <dbReference type="ARBA" id="ARBA00004429"/>
    </source>
</evidence>
<comment type="subunit">
    <text evidence="9">The complex comprises the extracytoplasmic solute receptor protein and the two transmembrane proteins.</text>
</comment>
<keyword evidence="3" id="KW-1003">Cell membrane</keyword>